<evidence type="ECO:0000256" key="5">
    <source>
        <dbReference type="SAM" id="SignalP"/>
    </source>
</evidence>
<feature type="signal peptide" evidence="5">
    <location>
        <begin position="1"/>
        <end position="27"/>
    </location>
</feature>
<dbReference type="SUPFAM" id="SSF53807">
    <property type="entry name" value="Helical backbone' metal receptor"/>
    <property type="match status" value="1"/>
</dbReference>
<accession>A0ABW1A563</accession>
<comment type="subcellular location">
    <subcellularLocation>
        <location evidence="1">Cell envelope</location>
    </subcellularLocation>
</comment>
<evidence type="ECO:0000256" key="2">
    <source>
        <dbReference type="ARBA" id="ARBA00008814"/>
    </source>
</evidence>
<dbReference type="Proteomes" id="UP001596074">
    <property type="component" value="Unassembled WGS sequence"/>
</dbReference>
<dbReference type="PANTHER" id="PTHR30532">
    <property type="entry name" value="IRON III DICITRATE-BINDING PERIPLASMIC PROTEIN"/>
    <property type="match status" value="1"/>
</dbReference>
<dbReference type="EMBL" id="JBHSON010000045">
    <property type="protein sequence ID" value="MFC5749777.1"/>
    <property type="molecule type" value="Genomic_DNA"/>
</dbReference>
<dbReference type="PROSITE" id="PS50983">
    <property type="entry name" value="FE_B12_PBP"/>
    <property type="match status" value="1"/>
</dbReference>
<dbReference type="RefSeq" id="WP_378285502.1">
    <property type="nucleotide sequence ID" value="NZ_JBHSON010000045.1"/>
</dbReference>
<reference evidence="8" key="1">
    <citation type="journal article" date="2019" name="Int. J. Syst. Evol. Microbiol.">
        <title>The Global Catalogue of Microorganisms (GCM) 10K type strain sequencing project: providing services to taxonomists for standard genome sequencing and annotation.</title>
        <authorList>
            <consortium name="The Broad Institute Genomics Platform"/>
            <consortium name="The Broad Institute Genome Sequencing Center for Infectious Disease"/>
            <person name="Wu L."/>
            <person name="Ma J."/>
        </authorList>
    </citation>
    <scope>NUCLEOTIDE SEQUENCE [LARGE SCALE GENOMIC DNA]</scope>
    <source>
        <strain evidence="8">KCTC 42087</strain>
    </source>
</reference>
<dbReference type="InterPro" id="IPR002491">
    <property type="entry name" value="ABC_transptr_periplasmic_BD"/>
</dbReference>
<dbReference type="Gene3D" id="3.40.50.1980">
    <property type="entry name" value="Nitrogenase molybdenum iron protein domain"/>
    <property type="match status" value="2"/>
</dbReference>
<keyword evidence="3" id="KW-0813">Transport</keyword>
<evidence type="ECO:0000313" key="8">
    <source>
        <dbReference type="Proteomes" id="UP001596074"/>
    </source>
</evidence>
<evidence type="ECO:0000256" key="1">
    <source>
        <dbReference type="ARBA" id="ARBA00004196"/>
    </source>
</evidence>
<name>A0ABW1A563_9ACTN</name>
<gene>
    <name evidence="7" type="ORF">ACFPZN_29480</name>
</gene>
<comment type="caution">
    <text evidence="7">The sequence shown here is derived from an EMBL/GenBank/DDBJ whole genome shotgun (WGS) entry which is preliminary data.</text>
</comment>
<dbReference type="PANTHER" id="PTHR30532:SF24">
    <property type="entry name" value="FERRIC ENTEROBACTIN-BINDING PERIPLASMIC PROTEIN FEPB"/>
    <property type="match status" value="1"/>
</dbReference>
<dbReference type="InterPro" id="IPR051313">
    <property type="entry name" value="Bact_iron-sidero_bind"/>
</dbReference>
<evidence type="ECO:0000313" key="7">
    <source>
        <dbReference type="EMBL" id="MFC5749777.1"/>
    </source>
</evidence>
<keyword evidence="4 5" id="KW-0732">Signal</keyword>
<feature type="domain" description="Fe/B12 periplasmic-binding" evidence="6">
    <location>
        <begin position="66"/>
        <end position="337"/>
    </location>
</feature>
<dbReference type="CDD" id="cd01146">
    <property type="entry name" value="FhuD"/>
    <property type="match status" value="1"/>
</dbReference>
<evidence type="ECO:0000259" key="6">
    <source>
        <dbReference type="PROSITE" id="PS50983"/>
    </source>
</evidence>
<dbReference type="PROSITE" id="PS51257">
    <property type="entry name" value="PROKAR_LIPOPROTEIN"/>
    <property type="match status" value="1"/>
</dbReference>
<organism evidence="7 8">
    <name type="scientific">Actinomadura rugatobispora</name>
    <dbReference type="NCBI Taxonomy" id="1994"/>
    <lineage>
        <taxon>Bacteria</taxon>
        <taxon>Bacillati</taxon>
        <taxon>Actinomycetota</taxon>
        <taxon>Actinomycetes</taxon>
        <taxon>Streptosporangiales</taxon>
        <taxon>Thermomonosporaceae</taxon>
        <taxon>Actinomadura</taxon>
    </lineage>
</organism>
<evidence type="ECO:0000256" key="3">
    <source>
        <dbReference type="ARBA" id="ARBA00022448"/>
    </source>
</evidence>
<feature type="chain" id="PRO_5047461421" evidence="5">
    <location>
        <begin position="28"/>
        <end position="343"/>
    </location>
</feature>
<sequence>MPRDRRGSTMRRLAAAGALLLSLGLVAACGDDEPAETSAGGGSGGAYPVTLTHKLGTATIEKKPERIVALGEVDQDALLALGVQPVGMTELTGVQPDGLAPWTASKVTGTKPTLLKPAESGFNLEEIAKLRPDLILAGGDFTIDKEYAKLKELAPTTAYQTGPAEDSWQDITRQVAQAVGLKAEGDKLVADVEAKIGSVKTAHPELNGKGFAFTSVMPSGNIAVMKSKDDTSVKMLEQFGMKLPDTLATLPGEGFAAELSMEKVSVLDVDVLISHYNDDPATQKKIEGNKVFADLGVVKRGAYVALDLKAFWPLRTPTALSVPYVVDQIVPKIAQAAKAEKTG</sequence>
<evidence type="ECO:0000256" key="4">
    <source>
        <dbReference type="ARBA" id="ARBA00022729"/>
    </source>
</evidence>
<protein>
    <submittedName>
        <fullName evidence="7">Iron-siderophore ABC transporter substrate-binding protein</fullName>
    </submittedName>
</protein>
<dbReference type="Pfam" id="PF01497">
    <property type="entry name" value="Peripla_BP_2"/>
    <property type="match status" value="1"/>
</dbReference>
<comment type="similarity">
    <text evidence="2">Belongs to the bacterial solute-binding protein 8 family.</text>
</comment>
<proteinExistence type="inferred from homology"/>
<keyword evidence="8" id="KW-1185">Reference proteome</keyword>